<comment type="caution">
    <text evidence="3">The sequence shown here is derived from an EMBL/GenBank/DDBJ whole genome shotgun (WGS) entry which is preliminary data.</text>
</comment>
<keyword evidence="1" id="KW-0378">Hydrolase</keyword>
<proteinExistence type="predicted"/>
<dbReference type="PROSITE" id="PS50175">
    <property type="entry name" value="ASP_PROT_RETROV"/>
    <property type="match status" value="1"/>
</dbReference>
<dbReference type="Pfam" id="PF00077">
    <property type="entry name" value="RVP"/>
    <property type="match status" value="1"/>
</dbReference>
<dbReference type="Proteomes" id="UP001066276">
    <property type="component" value="Chromosome 6"/>
</dbReference>
<dbReference type="InterPro" id="IPR021109">
    <property type="entry name" value="Peptidase_aspartic_dom_sf"/>
</dbReference>
<evidence type="ECO:0000259" key="2">
    <source>
        <dbReference type="PROSITE" id="PS50175"/>
    </source>
</evidence>
<dbReference type="InterPro" id="IPR001995">
    <property type="entry name" value="Peptidase_A2_cat"/>
</dbReference>
<dbReference type="GO" id="GO:0004190">
    <property type="term" value="F:aspartic-type endopeptidase activity"/>
    <property type="evidence" value="ECO:0007669"/>
    <property type="project" value="InterPro"/>
</dbReference>
<name>A0AAV7QP56_PLEWA</name>
<evidence type="ECO:0000313" key="4">
    <source>
        <dbReference type="Proteomes" id="UP001066276"/>
    </source>
</evidence>
<dbReference type="InterPro" id="IPR018061">
    <property type="entry name" value="Retropepsins"/>
</dbReference>
<sequence length="226" mass="25183">MFGPARSHGDTENVVEEQINECVLVVKDSANGNRVVVDPDIDVIIDGKNIKLLVDTGARITIVAQEKYMENWTSKTLYPPDVSTVAFEGSKIVLMGYFWASITIFDRTLRGKIYVAKKGINVLGLLHQAEFNLAIKPGRDKPVVLDDEGLSPVNVQIREVRKNAVRLADGSWWNNSRIALDPVARDYSDVSITGSEFTPGINGEHKCRKSSRTCQTPKKFRDFVMS</sequence>
<accession>A0AAV7QP56</accession>
<dbReference type="SUPFAM" id="SSF50630">
    <property type="entry name" value="Acid proteases"/>
    <property type="match status" value="1"/>
</dbReference>
<organism evidence="3 4">
    <name type="scientific">Pleurodeles waltl</name>
    <name type="common">Iberian ribbed newt</name>
    <dbReference type="NCBI Taxonomy" id="8319"/>
    <lineage>
        <taxon>Eukaryota</taxon>
        <taxon>Metazoa</taxon>
        <taxon>Chordata</taxon>
        <taxon>Craniata</taxon>
        <taxon>Vertebrata</taxon>
        <taxon>Euteleostomi</taxon>
        <taxon>Amphibia</taxon>
        <taxon>Batrachia</taxon>
        <taxon>Caudata</taxon>
        <taxon>Salamandroidea</taxon>
        <taxon>Salamandridae</taxon>
        <taxon>Pleurodelinae</taxon>
        <taxon>Pleurodeles</taxon>
    </lineage>
</organism>
<evidence type="ECO:0000313" key="3">
    <source>
        <dbReference type="EMBL" id="KAJ1142311.1"/>
    </source>
</evidence>
<evidence type="ECO:0000256" key="1">
    <source>
        <dbReference type="ARBA" id="ARBA00022801"/>
    </source>
</evidence>
<dbReference type="EMBL" id="JANPWB010000010">
    <property type="protein sequence ID" value="KAJ1142311.1"/>
    <property type="molecule type" value="Genomic_DNA"/>
</dbReference>
<protein>
    <recommendedName>
        <fullName evidence="2">Peptidase A2 domain-containing protein</fullName>
    </recommendedName>
</protein>
<keyword evidence="4" id="KW-1185">Reference proteome</keyword>
<dbReference type="AlphaFoldDB" id="A0AAV7QP56"/>
<dbReference type="Gene3D" id="2.40.70.10">
    <property type="entry name" value="Acid Proteases"/>
    <property type="match status" value="1"/>
</dbReference>
<feature type="domain" description="Peptidase A2" evidence="2">
    <location>
        <begin position="50"/>
        <end position="96"/>
    </location>
</feature>
<gene>
    <name evidence="3" type="ORF">NDU88_008637</name>
</gene>
<dbReference type="GO" id="GO:0006508">
    <property type="term" value="P:proteolysis"/>
    <property type="evidence" value="ECO:0007669"/>
    <property type="project" value="InterPro"/>
</dbReference>
<reference evidence="3" key="1">
    <citation type="journal article" date="2022" name="bioRxiv">
        <title>Sequencing and chromosome-scale assembly of the giantPleurodeles waltlgenome.</title>
        <authorList>
            <person name="Brown T."/>
            <person name="Elewa A."/>
            <person name="Iarovenko S."/>
            <person name="Subramanian E."/>
            <person name="Araus A.J."/>
            <person name="Petzold A."/>
            <person name="Susuki M."/>
            <person name="Suzuki K.-i.T."/>
            <person name="Hayashi T."/>
            <person name="Toyoda A."/>
            <person name="Oliveira C."/>
            <person name="Osipova E."/>
            <person name="Leigh N.D."/>
            <person name="Simon A."/>
            <person name="Yun M.H."/>
        </authorList>
    </citation>
    <scope>NUCLEOTIDE SEQUENCE</scope>
    <source>
        <strain evidence="3">20211129_DDA</strain>
        <tissue evidence="3">Liver</tissue>
    </source>
</reference>